<gene>
    <name evidence="1" type="ORF">BCR32DRAFT_283878</name>
</gene>
<dbReference type="EMBL" id="MCFG01000283">
    <property type="protein sequence ID" value="ORX76700.1"/>
    <property type="molecule type" value="Genomic_DNA"/>
</dbReference>
<dbReference type="Proteomes" id="UP000193944">
    <property type="component" value="Unassembled WGS sequence"/>
</dbReference>
<reference evidence="1 2" key="1">
    <citation type="submission" date="2016-08" db="EMBL/GenBank/DDBJ databases">
        <title>A Parts List for Fungal Cellulosomes Revealed by Comparative Genomics.</title>
        <authorList>
            <consortium name="DOE Joint Genome Institute"/>
            <person name="Haitjema C.H."/>
            <person name="Gilmore S.P."/>
            <person name="Henske J.K."/>
            <person name="Solomon K.V."/>
            <person name="De Groot R."/>
            <person name="Kuo A."/>
            <person name="Mondo S.J."/>
            <person name="Salamov A.A."/>
            <person name="Labutti K."/>
            <person name="Zhao Z."/>
            <person name="Chiniquy J."/>
            <person name="Barry K."/>
            <person name="Brewer H.M."/>
            <person name="Purvine S.O."/>
            <person name="Wright A.T."/>
            <person name="Boxma B."/>
            <person name="Van Alen T."/>
            <person name="Hackstein J.H."/>
            <person name="Baker S.E."/>
            <person name="Grigoriev I.V."/>
            <person name="O'Malley M.A."/>
        </authorList>
    </citation>
    <scope>NUCLEOTIDE SEQUENCE [LARGE SCALE GENOMIC DNA]</scope>
    <source>
        <strain evidence="1 2">S4</strain>
    </source>
</reference>
<dbReference type="AlphaFoldDB" id="A0A1Y1WT25"/>
<comment type="caution">
    <text evidence="1">The sequence shown here is derived from an EMBL/GenBank/DDBJ whole genome shotgun (WGS) entry which is preliminary data.</text>
</comment>
<evidence type="ECO:0000313" key="1">
    <source>
        <dbReference type="EMBL" id="ORX76700.1"/>
    </source>
</evidence>
<accession>A0A1Y1WT25</accession>
<keyword evidence="2" id="KW-1185">Reference proteome</keyword>
<sequence length="51" mass="5972">MGNPIQMKVKDFPSMRSDYRLIGKLCSRATTYLNFSPFGPLVREIFQFKEL</sequence>
<protein>
    <submittedName>
        <fullName evidence="1">Uncharacterized protein</fullName>
    </submittedName>
</protein>
<evidence type="ECO:0000313" key="2">
    <source>
        <dbReference type="Proteomes" id="UP000193944"/>
    </source>
</evidence>
<name>A0A1Y1WT25_9FUNG</name>
<proteinExistence type="predicted"/>
<reference evidence="1 2" key="2">
    <citation type="submission" date="2016-08" db="EMBL/GenBank/DDBJ databases">
        <title>Pervasive Adenine N6-methylation of Active Genes in Fungi.</title>
        <authorList>
            <consortium name="DOE Joint Genome Institute"/>
            <person name="Mondo S.J."/>
            <person name="Dannebaum R.O."/>
            <person name="Kuo R.C."/>
            <person name="Labutti K."/>
            <person name="Haridas S."/>
            <person name="Kuo A."/>
            <person name="Salamov A."/>
            <person name="Ahrendt S.R."/>
            <person name="Lipzen A."/>
            <person name="Sullivan W."/>
            <person name="Andreopoulos W.B."/>
            <person name="Clum A."/>
            <person name="Lindquist E."/>
            <person name="Daum C."/>
            <person name="Ramamoorthy G.K."/>
            <person name="Gryganskyi A."/>
            <person name="Culley D."/>
            <person name="Magnuson J.K."/>
            <person name="James T.Y."/>
            <person name="O'Malley M.A."/>
            <person name="Stajich J.E."/>
            <person name="Spatafora J.W."/>
            <person name="Visel A."/>
            <person name="Grigoriev I.V."/>
        </authorList>
    </citation>
    <scope>NUCLEOTIDE SEQUENCE [LARGE SCALE GENOMIC DNA]</scope>
    <source>
        <strain evidence="1 2">S4</strain>
    </source>
</reference>
<organism evidence="1 2">
    <name type="scientific">Anaeromyces robustus</name>
    <dbReference type="NCBI Taxonomy" id="1754192"/>
    <lineage>
        <taxon>Eukaryota</taxon>
        <taxon>Fungi</taxon>
        <taxon>Fungi incertae sedis</taxon>
        <taxon>Chytridiomycota</taxon>
        <taxon>Chytridiomycota incertae sedis</taxon>
        <taxon>Neocallimastigomycetes</taxon>
        <taxon>Neocallimastigales</taxon>
        <taxon>Neocallimastigaceae</taxon>
        <taxon>Anaeromyces</taxon>
    </lineage>
</organism>